<evidence type="ECO:0000256" key="11">
    <source>
        <dbReference type="ARBA" id="ARBA00040752"/>
    </source>
</evidence>
<dbReference type="EMBL" id="JACSQT010000001">
    <property type="protein sequence ID" value="MBD7936219.1"/>
    <property type="molecule type" value="Genomic_DNA"/>
</dbReference>
<evidence type="ECO:0000259" key="13">
    <source>
        <dbReference type="Pfam" id="PF03816"/>
    </source>
</evidence>
<dbReference type="InterPro" id="IPR004474">
    <property type="entry name" value="LytR_CpsA_psr"/>
</dbReference>
<dbReference type="PANTHER" id="PTHR33392:SF8">
    <property type="entry name" value="REGULATORY PROTEIN MSRR"/>
    <property type="match status" value="1"/>
</dbReference>
<keyword evidence="15" id="KW-1185">Reference proteome</keyword>
<dbReference type="NCBIfam" id="TIGR00350">
    <property type="entry name" value="lytR_cpsA_psr"/>
    <property type="match status" value="1"/>
</dbReference>
<keyword evidence="12" id="KW-0732">Signal</keyword>
<feature type="signal peptide" evidence="12">
    <location>
        <begin position="1"/>
        <end position="22"/>
    </location>
</feature>
<dbReference type="PANTHER" id="PTHR33392">
    <property type="entry name" value="POLYISOPRENYL-TEICHOIC ACID--PEPTIDOGLYCAN TEICHOIC ACID TRANSFERASE TAGU"/>
    <property type="match status" value="1"/>
</dbReference>
<dbReference type="InterPro" id="IPR050922">
    <property type="entry name" value="LytR/CpsA/Psr_CW_biosynth"/>
</dbReference>
<evidence type="ECO:0000313" key="15">
    <source>
        <dbReference type="Proteomes" id="UP000657931"/>
    </source>
</evidence>
<organism evidence="14 15">
    <name type="scientific">Cytobacillus stercorigallinarum</name>
    <dbReference type="NCBI Taxonomy" id="2762240"/>
    <lineage>
        <taxon>Bacteria</taxon>
        <taxon>Bacillati</taxon>
        <taxon>Bacillota</taxon>
        <taxon>Bacilli</taxon>
        <taxon>Bacillales</taxon>
        <taxon>Bacillaceae</taxon>
        <taxon>Cytobacillus</taxon>
    </lineage>
</organism>
<dbReference type="Gene3D" id="3.40.630.190">
    <property type="entry name" value="LCP protein"/>
    <property type="match status" value="1"/>
</dbReference>
<reference evidence="14 15" key="1">
    <citation type="submission" date="2020-08" db="EMBL/GenBank/DDBJ databases">
        <title>A Genomic Blueprint of the Chicken Gut Microbiome.</title>
        <authorList>
            <person name="Gilroy R."/>
            <person name="Ravi A."/>
            <person name="Getino M."/>
            <person name="Pursley I."/>
            <person name="Horton D.L."/>
            <person name="Alikhan N.-F."/>
            <person name="Baker D."/>
            <person name="Gharbi K."/>
            <person name="Hall N."/>
            <person name="Watson M."/>
            <person name="Adriaenssens E.M."/>
            <person name="Foster-Nyarko E."/>
            <person name="Jarju S."/>
            <person name="Secka A."/>
            <person name="Antonio M."/>
            <person name="Oren A."/>
            <person name="Chaudhuri R."/>
            <person name="La Ragione R.M."/>
            <person name="Hildebrand F."/>
            <person name="Pallen M.J."/>
        </authorList>
    </citation>
    <scope>NUCLEOTIDE SEQUENCE [LARGE SCALE GENOMIC DNA]</scope>
    <source>
        <strain evidence="14 15">Sa5YUA1</strain>
    </source>
</reference>
<feature type="chain" id="PRO_5045675677" description="Regulatory protein MsrR" evidence="12">
    <location>
        <begin position="23"/>
        <end position="299"/>
    </location>
</feature>
<evidence type="ECO:0000256" key="8">
    <source>
        <dbReference type="ARBA" id="ARBA00023136"/>
    </source>
</evidence>
<feature type="domain" description="Cell envelope-related transcriptional attenuator" evidence="13">
    <location>
        <begin position="56"/>
        <end position="202"/>
    </location>
</feature>
<evidence type="ECO:0000256" key="7">
    <source>
        <dbReference type="ARBA" id="ARBA00023015"/>
    </source>
</evidence>
<accession>A0ABR8QL29</accession>
<name>A0ABR8QL29_9BACI</name>
<evidence type="ECO:0000256" key="6">
    <source>
        <dbReference type="ARBA" id="ARBA00022989"/>
    </source>
</evidence>
<evidence type="ECO:0000256" key="3">
    <source>
        <dbReference type="ARBA" id="ARBA00022475"/>
    </source>
</evidence>
<evidence type="ECO:0000256" key="9">
    <source>
        <dbReference type="ARBA" id="ARBA00023163"/>
    </source>
</evidence>
<comment type="subcellular location">
    <subcellularLocation>
        <location evidence="1">Cell membrane</location>
        <topology evidence="1">Single-pass type II membrane protein</topology>
    </subcellularLocation>
</comment>
<gene>
    <name evidence="14" type="ORF">H9655_04195</name>
</gene>
<evidence type="ECO:0000256" key="5">
    <source>
        <dbReference type="ARBA" id="ARBA00022968"/>
    </source>
</evidence>
<evidence type="ECO:0000256" key="10">
    <source>
        <dbReference type="ARBA" id="ARBA00037178"/>
    </source>
</evidence>
<dbReference type="PROSITE" id="PS51257">
    <property type="entry name" value="PROKAR_LIPOPROTEIN"/>
    <property type="match status" value="1"/>
</dbReference>
<keyword evidence="9" id="KW-0804">Transcription</keyword>
<dbReference type="RefSeq" id="WP_191811151.1">
    <property type="nucleotide sequence ID" value="NZ_JACSQT010000001.1"/>
</dbReference>
<keyword evidence="5" id="KW-0735">Signal-anchor</keyword>
<keyword evidence="4" id="KW-0812">Transmembrane</keyword>
<comment type="similarity">
    <text evidence="2">Belongs to the LytR/CpsA/Psr (LCP) family.</text>
</comment>
<comment type="function">
    <text evidence="10">Involved in SarA attenuation. Affects resistance to oxacillin and teicoplanin, as well as the synthesis of virulence factors.</text>
</comment>
<sequence length="299" mass="33891">MRKSFIILLALLLAACSSGISEKDHRQKEKGTTWNNSEAKTFLLVGVDSRGEADSRSDTIMLARYEPKEERVKLVSIMRDSYVEIPNYEKGYHKLNHAYFLGGTELLSQTIEENFQIKVDHSVVIDFEGFANILNAVAPDGLEVDVPAAMIEDMNMNIEPGKNFLNGEQLLDYVRFRHDDEYDYGRVKRQQEVLALLKEELKNHMTSIEGIAKSPEMMKMMMANVDTDLHIDQMFAMATSVLLNPITDIETMRIPVDDSFVDKNSPHAGAVLDMDYEENISALKQFFEGKNVTEVNGQP</sequence>
<evidence type="ECO:0000256" key="12">
    <source>
        <dbReference type="SAM" id="SignalP"/>
    </source>
</evidence>
<evidence type="ECO:0000256" key="4">
    <source>
        <dbReference type="ARBA" id="ARBA00022692"/>
    </source>
</evidence>
<comment type="caution">
    <text evidence="14">The sequence shown here is derived from an EMBL/GenBank/DDBJ whole genome shotgun (WGS) entry which is preliminary data.</text>
</comment>
<dbReference type="Proteomes" id="UP000657931">
    <property type="component" value="Unassembled WGS sequence"/>
</dbReference>
<keyword evidence="8" id="KW-0472">Membrane</keyword>
<keyword evidence="6" id="KW-1133">Transmembrane helix</keyword>
<keyword evidence="3" id="KW-1003">Cell membrane</keyword>
<evidence type="ECO:0000313" key="14">
    <source>
        <dbReference type="EMBL" id="MBD7936219.1"/>
    </source>
</evidence>
<evidence type="ECO:0000256" key="1">
    <source>
        <dbReference type="ARBA" id="ARBA00004401"/>
    </source>
</evidence>
<protein>
    <recommendedName>
        <fullName evidence="11">Regulatory protein MsrR</fullName>
    </recommendedName>
</protein>
<dbReference type="Pfam" id="PF03816">
    <property type="entry name" value="LytR_cpsA_psr"/>
    <property type="match status" value="1"/>
</dbReference>
<keyword evidence="7" id="KW-0805">Transcription regulation</keyword>
<evidence type="ECO:0000256" key="2">
    <source>
        <dbReference type="ARBA" id="ARBA00006068"/>
    </source>
</evidence>
<proteinExistence type="inferred from homology"/>